<dbReference type="CDD" id="cd11304">
    <property type="entry name" value="Cadherin_repeat"/>
    <property type="match status" value="6"/>
</dbReference>
<evidence type="ECO:0000256" key="5">
    <source>
        <dbReference type="ARBA" id="ARBA00022989"/>
    </source>
</evidence>
<evidence type="ECO:0000313" key="11">
    <source>
        <dbReference type="RefSeq" id="XP_035826083.1"/>
    </source>
</evidence>
<dbReference type="SMART" id="SM00112">
    <property type="entry name" value="CA"/>
    <property type="match status" value="6"/>
</dbReference>
<evidence type="ECO:0000256" key="1">
    <source>
        <dbReference type="ARBA" id="ARBA00004370"/>
    </source>
</evidence>
<dbReference type="GeneID" id="101858228"/>
<protein>
    <submittedName>
        <fullName evidence="11">Cadherin-23-like</fullName>
    </submittedName>
</protein>
<feature type="domain" description="Cadherin" evidence="9">
    <location>
        <begin position="629"/>
        <end position="814"/>
    </location>
</feature>
<feature type="transmembrane region" description="Helical" evidence="8">
    <location>
        <begin position="923"/>
        <end position="945"/>
    </location>
</feature>
<organism evidence="10 11">
    <name type="scientific">Aplysia californica</name>
    <name type="common">California sea hare</name>
    <dbReference type="NCBI Taxonomy" id="6500"/>
    <lineage>
        <taxon>Eukaryota</taxon>
        <taxon>Metazoa</taxon>
        <taxon>Spiralia</taxon>
        <taxon>Lophotrochozoa</taxon>
        <taxon>Mollusca</taxon>
        <taxon>Gastropoda</taxon>
        <taxon>Heterobranchia</taxon>
        <taxon>Euthyneura</taxon>
        <taxon>Tectipleura</taxon>
        <taxon>Aplysiida</taxon>
        <taxon>Aplysioidea</taxon>
        <taxon>Aplysiidae</taxon>
        <taxon>Aplysia</taxon>
    </lineage>
</organism>
<dbReference type="Pfam" id="PF00028">
    <property type="entry name" value="Cadherin"/>
    <property type="match status" value="1"/>
</dbReference>
<reference evidence="11" key="1">
    <citation type="submission" date="2025-08" db="UniProtKB">
        <authorList>
            <consortium name="RefSeq"/>
        </authorList>
    </citation>
    <scope>IDENTIFICATION</scope>
</reference>
<evidence type="ECO:0000256" key="7">
    <source>
        <dbReference type="PROSITE-ProRule" id="PRU00043"/>
    </source>
</evidence>
<feature type="domain" description="Cadherin" evidence="9">
    <location>
        <begin position="815"/>
        <end position="936"/>
    </location>
</feature>
<keyword evidence="5 8" id="KW-1133">Transmembrane helix</keyword>
<dbReference type="PROSITE" id="PS50268">
    <property type="entry name" value="CADHERIN_2"/>
    <property type="match status" value="6"/>
</dbReference>
<evidence type="ECO:0000256" key="3">
    <source>
        <dbReference type="ARBA" id="ARBA00022737"/>
    </source>
</evidence>
<evidence type="ECO:0000256" key="4">
    <source>
        <dbReference type="ARBA" id="ARBA00022837"/>
    </source>
</evidence>
<accession>A0ABM1VUJ1</accession>
<keyword evidence="4 7" id="KW-0106">Calcium</keyword>
<dbReference type="InterPro" id="IPR002126">
    <property type="entry name" value="Cadherin-like_dom"/>
</dbReference>
<keyword evidence="10" id="KW-1185">Reference proteome</keyword>
<dbReference type="PROSITE" id="PS00232">
    <property type="entry name" value="CADHERIN_1"/>
    <property type="match status" value="1"/>
</dbReference>
<dbReference type="Proteomes" id="UP000694888">
    <property type="component" value="Unplaced"/>
</dbReference>
<dbReference type="Gene3D" id="2.60.40.60">
    <property type="entry name" value="Cadherins"/>
    <property type="match status" value="6"/>
</dbReference>
<dbReference type="InterPro" id="IPR015919">
    <property type="entry name" value="Cadherin-like_sf"/>
</dbReference>
<evidence type="ECO:0000256" key="6">
    <source>
        <dbReference type="ARBA" id="ARBA00023136"/>
    </source>
</evidence>
<feature type="domain" description="Cadherin" evidence="9">
    <location>
        <begin position="366"/>
        <end position="442"/>
    </location>
</feature>
<dbReference type="PANTHER" id="PTHR24026:SF126">
    <property type="entry name" value="PROTOCADHERIN FAT 4"/>
    <property type="match status" value="1"/>
</dbReference>
<dbReference type="RefSeq" id="XP_035826083.1">
    <property type="nucleotide sequence ID" value="XM_035970190.1"/>
</dbReference>
<dbReference type="SUPFAM" id="SSF49313">
    <property type="entry name" value="Cadherin-like"/>
    <property type="match status" value="6"/>
</dbReference>
<comment type="subcellular location">
    <subcellularLocation>
        <location evidence="1">Membrane</location>
    </subcellularLocation>
</comment>
<keyword evidence="6 8" id="KW-0472">Membrane</keyword>
<dbReference type="InterPro" id="IPR020894">
    <property type="entry name" value="Cadherin_CS"/>
</dbReference>
<evidence type="ECO:0000256" key="8">
    <source>
        <dbReference type="SAM" id="Phobius"/>
    </source>
</evidence>
<sequence>MDKAARLSKDLIRVDKGLIDLDSIICDKQLRSWLLVRPLMKLTADELKVWRPTGTILQYGLVGEITQTVSSSSILSFSYTGTDRIAVQSGDTIGWYVSGQEIVRFKSGGGGYNDNYKMSMSAPTVGAILDLTGKETGRTYAIYATLGPGNIPVFSNLDHSMSQAKTAFSTAVTVYTVVATDADPGDSVAYSLASVTPSTHFTIDSSTGEVKPTSSLSVNTYTLTVRATDNCGSTQDATLTIDVINNNPVLSNLPFTLSQHLLLFSTSVVAYTVTATDPDVGDSVTYSLNSVTPSTDFAIDSSTGDVTPTTTPSLGTYTLSVRATDTVGGYLDGTLTIEVTNTNPTFSNLDFTLSQQHTLFSVSVTVYTVLATDADAGDSITYSLNSVTPSVDFTVDSLSGNISPSATPSVGTYTLSVRATDSVGGYVDGTLTIGVTNANPVFSNLDSTLSQRHTLFSTSVTAYTVLATDSDSGDSLMYSLNSVTPTADFVISALSGNISPTTAPSIGTYSLSVRATDSVGGFVDGTLTIEVTNANPVIESLPAAVEVSESAVDETLLHTLNVTDQSMFYEMRVVLARIERGGGSDCSCKWRHASHADEGKKAPMSDTCDVAAASISIIYNLFCPFFLPSNLPATVQLVENLAVGTSVFSVSVYDEDGDTDHTFTYSFSPAAGTNQFVANTSTGIITLGGGKVSLAHICATPSPIRLSSPPTNPIVSLPIAFNLFRKMQPVLSTKRTLDYLTQPQTYTVSVTAADQVTTSTAAVLTINIVEVNEVGVSKSTQYIWLVVISDPEPLSVTATLTVSILDSNDNIPQFESESYSATTYSDVALGTTILTVNASDDDVSTEHAELVYTTHGSTGSSLLRIDNKGNVFVYSSLRTYGDSEVSVTIRVSNPGSSSYDSASVRVFVYNPASSDFFDNGGNIAWVVLVCVFAPLLIGGLAYLSYTAYTKWGIFQKPNYHIKQVAPYDTKAPPTSRPISTHTIISSGRVTPSDVRMIEARWNAWGNQSWNGVSKPGFTF</sequence>
<keyword evidence="3" id="KW-0677">Repeat</keyword>
<evidence type="ECO:0000259" key="9">
    <source>
        <dbReference type="PROSITE" id="PS50268"/>
    </source>
</evidence>
<feature type="domain" description="Cadherin" evidence="9">
    <location>
        <begin position="267"/>
        <end position="346"/>
    </location>
</feature>
<evidence type="ECO:0000256" key="2">
    <source>
        <dbReference type="ARBA" id="ARBA00022692"/>
    </source>
</evidence>
<dbReference type="PRINTS" id="PR00205">
    <property type="entry name" value="CADHERIN"/>
</dbReference>
<dbReference type="PANTHER" id="PTHR24026">
    <property type="entry name" value="FAT ATYPICAL CADHERIN-RELATED"/>
    <property type="match status" value="1"/>
</dbReference>
<name>A0ABM1VUJ1_APLCA</name>
<feature type="domain" description="Cadherin" evidence="9">
    <location>
        <begin position="458"/>
        <end position="544"/>
    </location>
</feature>
<evidence type="ECO:0000313" key="10">
    <source>
        <dbReference type="Proteomes" id="UP000694888"/>
    </source>
</evidence>
<feature type="domain" description="Cadherin" evidence="9">
    <location>
        <begin position="174"/>
        <end position="256"/>
    </location>
</feature>
<keyword evidence="2 8" id="KW-0812">Transmembrane</keyword>
<gene>
    <name evidence="11" type="primary">LOC101858228</name>
</gene>
<proteinExistence type="predicted"/>